<name>R4WW32_9BURK</name>
<keyword evidence="3" id="KW-1185">Reference proteome</keyword>
<evidence type="ECO:0000256" key="1">
    <source>
        <dbReference type="ARBA" id="ARBA00044755"/>
    </source>
</evidence>
<dbReference type="Proteomes" id="UP000013966">
    <property type="component" value="Chromosome 2"/>
</dbReference>
<dbReference type="OrthoDB" id="8903691at2"/>
<dbReference type="PANTHER" id="PTHR35024:SF4">
    <property type="entry name" value="POLYMER-FORMING CYTOSKELETAL PROTEIN"/>
    <property type="match status" value="1"/>
</dbReference>
<proteinExistence type="inferred from homology"/>
<comment type="similarity">
    <text evidence="1">Belongs to the bactofilin family.</text>
</comment>
<dbReference type="HOGENOM" id="CLU_072799_7_0_4"/>
<dbReference type="PATRIC" id="fig|758793.3.peg.3505"/>
<dbReference type="STRING" id="758793.BRPE64_BCDS05990"/>
<dbReference type="InterPro" id="IPR007607">
    <property type="entry name" value="BacA/B"/>
</dbReference>
<dbReference type="PANTHER" id="PTHR35024">
    <property type="entry name" value="HYPOTHETICAL CYTOSOLIC PROTEIN"/>
    <property type="match status" value="1"/>
</dbReference>
<evidence type="ECO:0000313" key="2">
    <source>
        <dbReference type="EMBL" id="BAN25260.1"/>
    </source>
</evidence>
<organism evidence="2 3">
    <name type="scientific">Caballeronia insecticola</name>
    <dbReference type="NCBI Taxonomy" id="758793"/>
    <lineage>
        <taxon>Bacteria</taxon>
        <taxon>Pseudomonadati</taxon>
        <taxon>Pseudomonadota</taxon>
        <taxon>Betaproteobacteria</taxon>
        <taxon>Burkholderiales</taxon>
        <taxon>Burkholderiaceae</taxon>
        <taxon>Caballeronia</taxon>
    </lineage>
</organism>
<dbReference type="KEGG" id="buo:BRPE64_BCDS05990"/>
<dbReference type="RefSeq" id="WP_016354691.1">
    <property type="nucleotide sequence ID" value="NC_021294.1"/>
</dbReference>
<dbReference type="EMBL" id="AP013059">
    <property type="protein sequence ID" value="BAN25260.1"/>
    <property type="molecule type" value="Genomic_DNA"/>
</dbReference>
<dbReference type="AlphaFoldDB" id="R4WW32"/>
<gene>
    <name evidence="2" type="ORF">BRPE64_BCDS05990</name>
</gene>
<accession>R4WW32</accession>
<evidence type="ECO:0008006" key="4">
    <source>
        <dbReference type="Google" id="ProtNLM"/>
    </source>
</evidence>
<protein>
    <recommendedName>
        <fullName evidence="4">Integral membrane protein CcmA involved in cell shape determination</fullName>
    </recommendedName>
</protein>
<sequence length="147" mass="15860">MFSSKKDDKSINKGIKQAKLTTLIAHNVHLSGDLEFSDGLRMDGQVTGNVTGRPGEETLLVVSDQGAIRGNVSAYDVIINGCVTGDVTVAHFAELQSNARVLGNIYYQQLRMDIGATIEGKLTKIDPQQGYQPSLPAPEFIRDLAAN</sequence>
<reference evidence="2 3" key="1">
    <citation type="journal article" date="2013" name="Genome Announc.">
        <title>Complete Genome Sequence of Burkholderia sp. Strain RPE64, Bacterial Symbiont of the Bean Bug Riptortus pedestris.</title>
        <authorList>
            <person name="Shibata T.F."/>
            <person name="Maeda T."/>
            <person name="Nikoh N."/>
            <person name="Yamaguchi K."/>
            <person name="Oshima K."/>
            <person name="Hattori M."/>
            <person name="Nishiyama T."/>
            <person name="Hasebe M."/>
            <person name="Fukatsu T."/>
            <person name="Kikuchi Y."/>
            <person name="Shigenobu S."/>
        </authorList>
    </citation>
    <scope>NUCLEOTIDE SEQUENCE [LARGE SCALE GENOMIC DNA]</scope>
</reference>
<reference evidence="2 3" key="2">
    <citation type="journal article" date="2018" name="Int. J. Syst. Evol. Microbiol.">
        <title>Burkholderia insecticola sp. nov., a gut symbiotic bacterium of the bean bug Riptortus pedestris.</title>
        <authorList>
            <person name="Takeshita K."/>
            <person name="Tamaki H."/>
            <person name="Ohbayashi T."/>
            <person name="Meng X.-Y."/>
            <person name="Sone T."/>
            <person name="Mitani Y."/>
            <person name="Peeters C."/>
            <person name="Kikuchi Y."/>
            <person name="Vandamme P."/>
        </authorList>
    </citation>
    <scope>NUCLEOTIDE SEQUENCE [LARGE SCALE GENOMIC DNA]</scope>
    <source>
        <strain evidence="2">RPE64</strain>
    </source>
</reference>
<dbReference type="Pfam" id="PF04519">
    <property type="entry name" value="Bactofilin"/>
    <property type="match status" value="1"/>
</dbReference>
<evidence type="ECO:0000313" key="3">
    <source>
        <dbReference type="Proteomes" id="UP000013966"/>
    </source>
</evidence>